<protein>
    <submittedName>
        <fullName evidence="2">Uncharacterized protein</fullName>
    </submittedName>
</protein>
<sequence length="322" mass="37064">MQRLGVAWRAWRRARFGNTRRRPVSGEARRPPTPPIGRRRVPLETQERISQLHAEDPQRWTVQALSAEFRYEPARIEAVLELAAIEARVREEVGEEVWQKEVLPLAEEWKKLERKMMEATAAAATAPSRSRRRQAPSWREEVARQAAEALAAERTRTSWRDMKPRFAEYVVADDETPEEAEQRAVSQMLGGREEVRTHARVEGSEQQQQEEEEDELFEQGDALPWWCTDTAAASLPGPPPPRMPFLFVERPSESVPQHQRRAQSTMVVRDTDGTLRAPTVEERHKALSIFGYGRRTDAGGASYRVRRIPLEFRKRPINTSSE</sequence>
<evidence type="ECO:0000313" key="2">
    <source>
        <dbReference type="EMBL" id="KAK4537259.1"/>
    </source>
</evidence>
<evidence type="ECO:0000313" key="3">
    <source>
        <dbReference type="Proteomes" id="UP001301350"/>
    </source>
</evidence>
<keyword evidence="3" id="KW-1185">Reference proteome</keyword>
<feature type="region of interest" description="Disordered" evidence="1">
    <location>
        <begin position="190"/>
        <end position="214"/>
    </location>
</feature>
<evidence type="ECO:0000256" key="1">
    <source>
        <dbReference type="SAM" id="MobiDB-lite"/>
    </source>
</evidence>
<reference evidence="2 3" key="1">
    <citation type="submission" date="2022-07" db="EMBL/GenBank/DDBJ databases">
        <title>Genome-wide signatures of adaptation to extreme environments.</title>
        <authorList>
            <person name="Cho C.H."/>
            <person name="Yoon H.S."/>
        </authorList>
    </citation>
    <scope>NUCLEOTIDE SEQUENCE [LARGE SCALE GENOMIC DNA]</scope>
    <source>
        <strain evidence="2 3">DBV 063 E5</strain>
    </source>
</reference>
<dbReference type="EMBL" id="JANCYW010000011">
    <property type="protein sequence ID" value="KAK4537259.1"/>
    <property type="molecule type" value="Genomic_DNA"/>
</dbReference>
<feature type="region of interest" description="Disordered" evidence="1">
    <location>
        <begin position="120"/>
        <end position="139"/>
    </location>
</feature>
<proteinExistence type="predicted"/>
<dbReference type="Proteomes" id="UP001301350">
    <property type="component" value="Unassembled WGS sequence"/>
</dbReference>
<feature type="region of interest" description="Disordered" evidence="1">
    <location>
        <begin position="20"/>
        <end position="40"/>
    </location>
</feature>
<comment type="caution">
    <text evidence="2">The sequence shown here is derived from an EMBL/GenBank/DDBJ whole genome shotgun (WGS) entry which is preliminary data.</text>
</comment>
<feature type="compositionally biased region" description="Basic and acidic residues" evidence="1">
    <location>
        <begin position="191"/>
        <end position="203"/>
    </location>
</feature>
<feature type="region of interest" description="Disordered" evidence="1">
    <location>
        <begin position="252"/>
        <end position="276"/>
    </location>
</feature>
<name>A0AAV9IYU4_CYACA</name>
<dbReference type="AlphaFoldDB" id="A0AAV9IYU4"/>
<accession>A0AAV9IYU4</accession>
<feature type="compositionally biased region" description="Polar residues" evidence="1">
    <location>
        <begin position="254"/>
        <end position="266"/>
    </location>
</feature>
<organism evidence="2 3">
    <name type="scientific">Cyanidium caldarium</name>
    <name type="common">Red alga</name>
    <dbReference type="NCBI Taxonomy" id="2771"/>
    <lineage>
        <taxon>Eukaryota</taxon>
        <taxon>Rhodophyta</taxon>
        <taxon>Bangiophyceae</taxon>
        <taxon>Cyanidiales</taxon>
        <taxon>Cyanidiaceae</taxon>
        <taxon>Cyanidium</taxon>
    </lineage>
</organism>
<gene>
    <name evidence="2" type="ORF">CDCA_CDCA11G3284</name>
</gene>